<sequence length="305" mass="36494">MREYNEQMEFLRDQGSLFGFDFQKIESLVEKPPEPGKENPPRNNEENIIDKDYFETFPNEALEHLYRILPKSAKLNFKPTLDGILKNRFTPEEIELRSNKRETKIREFREQMKILRDQTSHTVFDLEKIESFLNNYTGVIEDRDLDVDYFQTLDKQTLQNIYEMVPKVSRQIFLNAIKKNILTPVQRQLKRMNDVERKRRQRAAMKMQEFKNQLIAFVGQSSQFEQDFMKIELFLGNSSENNEDRDHILNYFQRFDDLALQQLFKILPTNHKEVIKPIFDIIQFKRYTPDNTGLQEVINIIPGKK</sequence>
<organism evidence="1 2">
    <name type="scientific">Megaselia scalaris</name>
    <name type="common">Humpbacked fly</name>
    <name type="synonym">Phora scalaris</name>
    <dbReference type="NCBI Taxonomy" id="36166"/>
    <lineage>
        <taxon>Eukaryota</taxon>
        <taxon>Metazoa</taxon>
        <taxon>Ecdysozoa</taxon>
        <taxon>Arthropoda</taxon>
        <taxon>Hexapoda</taxon>
        <taxon>Insecta</taxon>
        <taxon>Pterygota</taxon>
        <taxon>Neoptera</taxon>
        <taxon>Endopterygota</taxon>
        <taxon>Diptera</taxon>
        <taxon>Brachycera</taxon>
        <taxon>Muscomorpha</taxon>
        <taxon>Platypezoidea</taxon>
        <taxon>Phoridae</taxon>
        <taxon>Megaseliini</taxon>
        <taxon>Megaselia</taxon>
    </lineage>
</organism>
<dbReference type="EMBL" id="CAQQ02039004">
    <property type="status" value="NOT_ANNOTATED_CDS"/>
    <property type="molecule type" value="Genomic_DNA"/>
</dbReference>
<evidence type="ECO:0000313" key="2">
    <source>
        <dbReference type="Proteomes" id="UP000015102"/>
    </source>
</evidence>
<proteinExistence type="predicted"/>
<reference evidence="2" key="1">
    <citation type="submission" date="2013-02" db="EMBL/GenBank/DDBJ databases">
        <authorList>
            <person name="Hughes D."/>
        </authorList>
    </citation>
    <scope>NUCLEOTIDE SEQUENCE</scope>
    <source>
        <strain>Durham</strain>
        <strain evidence="2">NC isolate 2 -- Noor lab</strain>
    </source>
</reference>
<dbReference type="EnsemblMetazoa" id="MESCA007746-RA">
    <property type="protein sequence ID" value="MESCA007746-PA"/>
    <property type="gene ID" value="MESCA007746"/>
</dbReference>
<name>T1GVE7_MEGSC</name>
<dbReference type="Proteomes" id="UP000015102">
    <property type="component" value="Unassembled WGS sequence"/>
</dbReference>
<reference evidence="1" key="2">
    <citation type="submission" date="2015-06" db="UniProtKB">
        <authorList>
            <consortium name="EnsemblMetazoa"/>
        </authorList>
    </citation>
    <scope>IDENTIFICATION</scope>
</reference>
<keyword evidence="2" id="KW-1185">Reference proteome</keyword>
<dbReference type="EMBL" id="CAQQ02039003">
    <property type="status" value="NOT_ANNOTATED_CDS"/>
    <property type="molecule type" value="Genomic_DNA"/>
</dbReference>
<dbReference type="HOGENOM" id="CLU_913034_0_0_1"/>
<accession>T1GVE7</accession>
<evidence type="ECO:0000313" key="1">
    <source>
        <dbReference type="EnsemblMetazoa" id="MESCA007746-PA"/>
    </source>
</evidence>
<dbReference type="AlphaFoldDB" id="T1GVE7"/>
<dbReference type="EMBL" id="CAQQ02039005">
    <property type="status" value="NOT_ANNOTATED_CDS"/>
    <property type="molecule type" value="Genomic_DNA"/>
</dbReference>
<protein>
    <submittedName>
        <fullName evidence="1">Uncharacterized protein</fullName>
    </submittedName>
</protein>